<keyword evidence="1" id="KW-0732">Signal</keyword>
<evidence type="ECO:0000313" key="2">
    <source>
        <dbReference type="EMBL" id="KAB1643371.1"/>
    </source>
</evidence>
<protein>
    <submittedName>
        <fullName evidence="2">Uncharacterized protein</fullName>
    </submittedName>
</protein>
<reference evidence="2 3" key="1">
    <citation type="submission" date="2019-09" db="EMBL/GenBank/DDBJ databases">
        <title>Phylogeny of genus Pseudoclavibacter and closely related genus.</title>
        <authorList>
            <person name="Li Y."/>
        </authorList>
    </citation>
    <scope>NUCLEOTIDE SEQUENCE [LARGE SCALE GENOMIC DNA]</scope>
    <source>
        <strain evidence="2 3">KCTC 13959</strain>
    </source>
</reference>
<evidence type="ECO:0000256" key="1">
    <source>
        <dbReference type="SAM" id="SignalP"/>
    </source>
</evidence>
<gene>
    <name evidence="2" type="ORF">F8O05_05590</name>
</gene>
<dbReference type="AlphaFoldDB" id="A0A7J5BC24"/>
<sequence length="71" mass="8414">MREFHRPRIRRSTILLLVSVLLLAHPNAKHTVQTKLQRYPAAEYQKPFAEVIATLRSRRIQVVESRKHKQT</sequence>
<accession>A0A7J5BC24</accession>
<dbReference type="Proteomes" id="UP000433493">
    <property type="component" value="Unassembled WGS sequence"/>
</dbReference>
<proteinExistence type="predicted"/>
<comment type="caution">
    <text evidence="2">The sequence shown here is derived from an EMBL/GenBank/DDBJ whole genome shotgun (WGS) entry which is preliminary data.</text>
</comment>
<keyword evidence="3" id="KW-1185">Reference proteome</keyword>
<evidence type="ECO:0000313" key="3">
    <source>
        <dbReference type="Proteomes" id="UP000433493"/>
    </source>
</evidence>
<dbReference type="RefSeq" id="WP_158051787.1">
    <property type="nucleotide sequence ID" value="NZ_WBKB01000003.1"/>
</dbReference>
<dbReference type="OrthoDB" id="4953951at2"/>
<feature type="chain" id="PRO_5029617755" evidence="1">
    <location>
        <begin position="31"/>
        <end position="71"/>
    </location>
</feature>
<organism evidence="2 3">
    <name type="scientific">Gulosibacter chungangensis</name>
    <dbReference type="NCBI Taxonomy" id="979746"/>
    <lineage>
        <taxon>Bacteria</taxon>
        <taxon>Bacillati</taxon>
        <taxon>Actinomycetota</taxon>
        <taxon>Actinomycetes</taxon>
        <taxon>Micrococcales</taxon>
        <taxon>Microbacteriaceae</taxon>
        <taxon>Gulosibacter</taxon>
    </lineage>
</organism>
<name>A0A7J5BC24_9MICO</name>
<feature type="signal peptide" evidence="1">
    <location>
        <begin position="1"/>
        <end position="30"/>
    </location>
</feature>
<dbReference type="EMBL" id="WBKB01000003">
    <property type="protein sequence ID" value="KAB1643371.1"/>
    <property type="molecule type" value="Genomic_DNA"/>
</dbReference>